<evidence type="ECO:0000256" key="5">
    <source>
        <dbReference type="SAM" id="MobiDB-lite"/>
    </source>
</evidence>
<dbReference type="Proteomes" id="UP000319004">
    <property type="component" value="Chromosome"/>
</dbReference>
<dbReference type="PROSITE" id="PS51007">
    <property type="entry name" value="CYTC"/>
    <property type="match status" value="1"/>
</dbReference>
<dbReference type="GO" id="GO:0020037">
    <property type="term" value="F:heme binding"/>
    <property type="evidence" value="ECO:0007669"/>
    <property type="project" value="InterPro"/>
</dbReference>
<feature type="chain" id="PRO_5022113960" description="Cytochrome c domain-containing protein" evidence="6">
    <location>
        <begin position="19"/>
        <end position="925"/>
    </location>
</feature>
<name>A0A518HPP3_9BACT</name>
<evidence type="ECO:0000259" key="7">
    <source>
        <dbReference type="PROSITE" id="PS51007"/>
    </source>
</evidence>
<dbReference type="KEGG" id="snep:Enr13x_26630"/>
<evidence type="ECO:0000313" key="9">
    <source>
        <dbReference type="Proteomes" id="UP000319004"/>
    </source>
</evidence>
<dbReference type="Pfam" id="PF07637">
    <property type="entry name" value="PSD5"/>
    <property type="match status" value="1"/>
</dbReference>
<keyword evidence="2 4" id="KW-0479">Metal-binding</keyword>
<evidence type="ECO:0000256" key="6">
    <source>
        <dbReference type="SAM" id="SignalP"/>
    </source>
</evidence>
<dbReference type="Pfam" id="PF07635">
    <property type="entry name" value="PSCyt1"/>
    <property type="match status" value="1"/>
</dbReference>
<dbReference type="InterPro" id="IPR011478">
    <property type="entry name" value="DUF1585"/>
</dbReference>
<dbReference type="Pfam" id="PF07624">
    <property type="entry name" value="PSD2"/>
    <property type="match status" value="1"/>
</dbReference>
<feature type="signal peptide" evidence="6">
    <location>
        <begin position="1"/>
        <end position="18"/>
    </location>
</feature>
<dbReference type="InterPro" id="IPR013042">
    <property type="entry name" value="DUF1592"/>
</dbReference>
<gene>
    <name evidence="8" type="ORF">Enr13x_26630</name>
</gene>
<dbReference type="EMBL" id="CP037423">
    <property type="protein sequence ID" value="QDV42813.1"/>
    <property type="molecule type" value="Genomic_DNA"/>
</dbReference>
<keyword evidence="9" id="KW-1185">Reference proteome</keyword>
<dbReference type="Gene3D" id="1.10.760.10">
    <property type="entry name" value="Cytochrome c-like domain"/>
    <property type="match status" value="1"/>
</dbReference>
<evidence type="ECO:0000313" key="8">
    <source>
        <dbReference type="EMBL" id="QDV42813.1"/>
    </source>
</evidence>
<dbReference type="InterPro" id="IPR036909">
    <property type="entry name" value="Cyt_c-like_dom_sf"/>
</dbReference>
<evidence type="ECO:0000256" key="3">
    <source>
        <dbReference type="ARBA" id="ARBA00023004"/>
    </source>
</evidence>
<evidence type="ECO:0000256" key="2">
    <source>
        <dbReference type="ARBA" id="ARBA00022723"/>
    </source>
</evidence>
<organism evidence="8 9">
    <name type="scientific">Stieleria neptunia</name>
    <dbReference type="NCBI Taxonomy" id="2527979"/>
    <lineage>
        <taxon>Bacteria</taxon>
        <taxon>Pseudomonadati</taxon>
        <taxon>Planctomycetota</taxon>
        <taxon>Planctomycetia</taxon>
        <taxon>Pirellulales</taxon>
        <taxon>Pirellulaceae</taxon>
        <taxon>Stieleria</taxon>
    </lineage>
</organism>
<dbReference type="InterPro" id="IPR013039">
    <property type="entry name" value="DUF1588"/>
</dbReference>
<keyword evidence="6" id="KW-0732">Signal</keyword>
<dbReference type="Pfam" id="PF07626">
    <property type="entry name" value="PSD3"/>
    <property type="match status" value="1"/>
</dbReference>
<dbReference type="AlphaFoldDB" id="A0A518HPP3"/>
<sequence length="925" mass="103992" precursor="true">MPRTASRLLLLTGALAFAALSIRAEKPADQTPVNTDAPPSGIENGRPTLADLKTIGREQSRFKGLAAGNNQPSESASDAETRQANLTQFESTIKPLLEQNCIDCHGPDTVEGNVRIDTLDPNLLTGADTDWWSEVFAAITKGEMPPPDAGELSDDERRRLVDWLSRELHSASIVRHRSGDHSAFRRMTRYEYNYALQDLFGVPWDFARDLPPEAHSEEGFENSSDVLHLSAIHFETSHRIARNTLDRVTATGDKPTTRYWGIAMKQAAQREWSKQDTQIDKLKQEWKDDPEKLTAELDQLWETFRQRPRGAYYKDLCSGRMAKAEWRYNGARYAFAPTDQPVAFPDQDDCVAILPNGSDARLIIELGNQLPDEGTMRVTVRASRVSPTGDGFPSLQLMFGWRASNEGRALVRVSNEDTPVTAGPDQPQLIQWDVPLGEIYPRNSVRKTSPMGATPSPSEYIRLVNSSASPSEIQIDFVHVAAPVYDQWPPPSHRRIFADPENADPENADDEEAVARETLASFMHRAWRRPIDDAEIDRKLKLFAAMRPQCDSFEEAVVEVLATVLSSPQFLYVSNAPRSEPSDESTERSPLDAHALANRLSLFLWCSIPDPELLALADDGRLADGDILASQVQRMLDDPRSERFPKHFVHQWLDMQLLDFLNFKQHVPGFDPLLKEAMQHEPVALFGQMLREDASVLDFIHCDYAMVNERLAKHYGLSGVRGNHFRRVSLDDGFRRGGLLTQAGLLSMNSDWPDSHPLKRAIWLLESILGDPPPPPPPAVPQIDLADPEIAKMTLKERIENHRDHAACMSCHSKIDPWGIAFENYDALGRWRDEVQGKPIDASSELFNHQTLDGMDGLKRFLLQHRQDQFVRSIVSKLATYALGRPLTFADRAEIDAITARVRHNGDGLRTVVETIIQSELFRSI</sequence>
<dbReference type="InterPro" id="IPR009056">
    <property type="entry name" value="Cyt_c-like_dom"/>
</dbReference>
<dbReference type="Pfam" id="PF07631">
    <property type="entry name" value="PSD4"/>
    <property type="match status" value="1"/>
</dbReference>
<dbReference type="InterPro" id="IPR011429">
    <property type="entry name" value="Cyt_c_Planctomycete-type"/>
</dbReference>
<feature type="region of interest" description="Disordered" evidence="5">
    <location>
        <begin position="27"/>
        <end position="46"/>
    </location>
</feature>
<dbReference type="GO" id="GO:0009055">
    <property type="term" value="F:electron transfer activity"/>
    <property type="evidence" value="ECO:0007669"/>
    <property type="project" value="InterPro"/>
</dbReference>
<evidence type="ECO:0000256" key="1">
    <source>
        <dbReference type="ARBA" id="ARBA00022617"/>
    </source>
</evidence>
<accession>A0A518HPP3</accession>
<keyword evidence="3 4" id="KW-0408">Iron</keyword>
<dbReference type="SUPFAM" id="SSF46626">
    <property type="entry name" value="Cytochrome c"/>
    <property type="match status" value="1"/>
</dbReference>
<dbReference type="OrthoDB" id="175242at2"/>
<dbReference type="GO" id="GO:0046872">
    <property type="term" value="F:metal ion binding"/>
    <property type="evidence" value="ECO:0007669"/>
    <property type="project" value="UniProtKB-KW"/>
</dbReference>
<feature type="domain" description="Cytochrome c" evidence="7">
    <location>
        <begin position="77"/>
        <end position="168"/>
    </location>
</feature>
<keyword evidence="1 4" id="KW-0349">Heme</keyword>
<protein>
    <recommendedName>
        <fullName evidence="7">Cytochrome c domain-containing protein</fullName>
    </recommendedName>
</protein>
<dbReference type="InterPro" id="IPR013043">
    <property type="entry name" value="DUF1595"/>
</dbReference>
<proteinExistence type="predicted"/>
<evidence type="ECO:0000256" key="4">
    <source>
        <dbReference type="PROSITE-ProRule" id="PRU00433"/>
    </source>
</evidence>
<reference evidence="8 9" key="1">
    <citation type="submission" date="2019-03" db="EMBL/GenBank/DDBJ databases">
        <title>Deep-cultivation of Planctomycetes and their phenomic and genomic characterization uncovers novel biology.</title>
        <authorList>
            <person name="Wiegand S."/>
            <person name="Jogler M."/>
            <person name="Boedeker C."/>
            <person name="Pinto D."/>
            <person name="Vollmers J."/>
            <person name="Rivas-Marin E."/>
            <person name="Kohn T."/>
            <person name="Peeters S.H."/>
            <person name="Heuer A."/>
            <person name="Rast P."/>
            <person name="Oberbeckmann S."/>
            <person name="Bunk B."/>
            <person name="Jeske O."/>
            <person name="Meyerdierks A."/>
            <person name="Storesund J.E."/>
            <person name="Kallscheuer N."/>
            <person name="Luecker S."/>
            <person name="Lage O.M."/>
            <person name="Pohl T."/>
            <person name="Merkel B.J."/>
            <person name="Hornburger P."/>
            <person name="Mueller R.-W."/>
            <person name="Bruemmer F."/>
            <person name="Labrenz M."/>
            <person name="Spormann A.M."/>
            <person name="Op den Camp H."/>
            <person name="Overmann J."/>
            <person name="Amann R."/>
            <person name="Jetten M.S.M."/>
            <person name="Mascher T."/>
            <person name="Medema M.H."/>
            <person name="Devos D.P."/>
            <person name="Kaster A.-K."/>
            <person name="Ovreas L."/>
            <person name="Rohde M."/>
            <person name="Galperin M.Y."/>
            <person name="Jogler C."/>
        </authorList>
    </citation>
    <scope>NUCLEOTIDE SEQUENCE [LARGE SCALE GENOMIC DNA]</scope>
    <source>
        <strain evidence="8 9">Enr13</strain>
    </source>
</reference>
<dbReference type="Pfam" id="PF07627">
    <property type="entry name" value="PSCyt3"/>
    <property type="match status" value="1"/>
</dbReference>
<dbReference type="InterPro" id="IPR013036">
    <property type="entry name" value="DUF1587"/>
</dbReference>
<dbReference type="RefSeq" id="WP_145386496.1">
    <property type="nucleotide sequence ID" value="NZ_CP037423.1"/>
</dbReference>